<organism evidence="1 2">
    <name type="scientific">Pseudomonas mandelii JR-1</name>
    <dbReference type="NCBI Taxonomy" id="1147786"/>
    <lineage>
        <taxon>Bacteria</taxon>
        <taxon>Pseudomonadati</taxon>
        <taxon>Pseudomonadota</taxon>
        <taxon>Gammaproteobacteria</taxon>
        <taxon>Pseudomonadales</taxon>
        <taxon>Pseudomonadaceae</taxon>
        <taxon>Pseudomonas</taxon>
    </lineage>
</organism>
<dbReference type="SUPFAM" id="SSF82784">
    <property type="entry name" value="OsmC-like"/>
    <property type="match status" value="1"/>
</dbReference>
<evidence type="ECO:0000313" key="1">
    <source>
        <dbReference type="EMBL" id="AHZ71144.1"/>
    </source>
</evidence>
<gene>
    <name evidence="1" type="ORF">OU5_4065</name>
</gene>
<accession>A0A024EDY0</accession>
<protein>
    <submittedName>
        <fullName evidence="1">OsmC/Ohr family protein</fullName>
    </submittedName>
</protein>
<dbReference type="Pfam" id="PF02566">
    <property type="entry name" value="OsmC"/>
    <property type="match status" value="1"/>
</dbReference>
<dbReference type="KEGG" id="pman:OU5_4065"/>
<dbReference type="Gene3D" id="2.20.25.10">
    <property type="match status" value="1"/>
</dbReference>
<dbReference type="PANTHER" id="PTHR34352:SF1">
    <property type="entry name" value="PROTEIN YHFA"/>
    <property type="match status" value="1"/>
</dbReference>
<dbReference type="Gene3D" id="3.30.300.20">
    <property type="match status" value="1"/>
</dbReference>
<dbReference type="InterPro" id="IPR036102">
    <property type="entry name" value="OsmC/Ohrsf"/>
</dbReference>
<reference evidence="1 2" key="1">
    <citation type="journal article" date="2012" name="J. Bacteriol.">
        <title>Genome sequence of cold-adapted Pseudomonas mandelii strain JR-1.</title>
        <authorList>
            <person name="Jang S.H."/>
            <person name="Kim J."/>
            <person name="Kim J."/>
            <person name="Hong S."/>
            <person name="Lee C."/>
        </authorList>
    </citation>
    <scope>NUCLEOTIDE SEQUENCE [LARGE SCALE GENOMIC DNA]</scope>
    <source>
        <strain evidence="1 2">JR-1</strain>
    </source>
</reference>
<name>A0A024EDY0_9PSED</name>
<dbReference type="InterPro" id="IPR015946">
    <property type="entry name" value="KH_dom-like_a/b"/>
</dbReference>
<dbReference type="HOGENOM" id="CLU_114057_1_2_6"/>
<dbReference type="NCBIfam" id="NF008009">
    <property type="entry name" value="PRK10738.1"/>
    <property type="match status" value="1"/>
</dbReference>
<dbReference type="AlphaFoldDB" id="A0A024EDY0"/>
<dbReference type="InterPro" id="IPR003718">
    <property type="entry name" value="OsmC/Ohr_fam"/>
</dbReference>
<evidence type="ECO:0000313" key="2">
    <source>
        <dbReference type="Proteomes" id="UP000026913"/>
    </source>
</evidence>
<dbReference type="PANTHER" id="PTHR34352">
    <property type="entry name" value="PROTEIN YHFA"/>
    <property type="match status" value="1"/>
</dbReference>
<proteinExistence type="predicted"/>
<dbReference type="EMBL" id="CP005960">
    <property type="protein sequence ID" value="AHZ71144.1"/>
    <property type="molecule type" value="Genomic_DNA"/>
</dbReference>
<dbReference type="Proteomes" id="UP000026913">
    <property type="component" value="Chromosome"/>
</dbReference>
<sequence length="146" mass="15766">MQWSLAMKARIQWAGEAMFLGESGSGHVVVMDGPPDAGGRNLGVRPMEMLLLGVGGCSNFDVVSILKKSRQAVESCEAFLEAERATEDPKVFTKIHMHFVVKGRGLKEAQVKRAIELSAEKYCSASIMLGAAGVAITHDYEIIELG</sequence>